<reference evidence="2 3" key="1">
    <citation type="submission" date="2019-03" db="EMBL/GenBank/DDBJ databases">
        <title>Genomic Encyclopedia of Type Strains, Phase IV (KMG-IV): sequencing the most valuable type-strain genomes for metagenomic binning, comparative biology and taxonomic classification.</title>
        <authorList>
            <person name="Goeker M."/>
        </authorList>
    </citation>
    <scope>NUCLEOTIDE SEQUENCE [LARGE SCALE GENOMIC DNA]</scope>
    <source>
        <strain evidence="2 3">DSM 15969</strain>
    </source>
</reference>
<keyword evidence="3" id="KW-1185">Reference proteome</keyword>
<protein>
    <submittedName>
        <fullName evidence="2">Uncharacterized protein</fullName>
    </submittedName>
</protein>
<feature type="transmembrane region" description="Helical" evidence="1">
    <location>
        <begin position="7"/>
        <end position="25"/>
    </location>
</feature>
<dbReference type="Proteomes" id="UP000295063">
    <property type="component" value="Unassembled WGS sequence"/>
</dbReference>
<evidence type="ECO:0000256" key="1">
    <source>
        <dbReference type="SAM" id="Phobius"/>
    </source>
</evidence>
<comment type="caution">
    <text evidence="2">The sequence shown here is derived from an EMBL/GenBank/DDBJ whole genome shotgun (WGS) entry which is preliminary data.</text>
</comment>
<keyword evidence="1" id="KW-1133">Transmembrane helix</keyword>
<dbReference type="AlphaFoldDB" id="A0A4R1Q0L1"/>
<gene>
    <name evidence="2" type="ORF">EV210_104245</name>
</gene>
<dbReference type="OrthoDB" id="1630871at2"/>
<name>A0A4R1Q0L1_9FIRM</name>
<keyword evidence="1" id="KW-0472">Membrane</keyword>
<keyword evidence="1" id="KW-0812">Transmembrane</keyword>
<accession>A0A4R1Q0L1</accession>
<organism evidence="2 3">
    <name type="scientific">Anaerospora hongkongensis</name>
    <dbReference type="NCBI Taxonomy" id="244830"/>
    <lineage>
        <taxon>Bacteria</taxon>
        <taxon>Bacillati</taxon>
        <taxon>Bacillota</taxon>
        <taxon>Negativicutes</taxon>
        <taxon>Selenomonadales</taxon>
        <taxon>Sporomusaceae</taxon>
        <taxon>Anaerospora</taxon>
    </lineage>
</organism>
<evidence type="ECO:0000313" key="2">
    <source>
        <dbReference type="EMBL" id="TCL38262.1"/>
    </source>
</evidence>
<proteinExistence type="predicted"/>
<dbReference type="RefSeq" id="WP_132077987.1">
    <property type="nucleotide sequence ID" value="NZ_SLUI01000004.1"/>
</dbReference>
<evidence type="ECO:0000313" key="3">
    <source>
        <dbReference type="Proteomes" id="UP000295063"/>
    </source>
</evidence>
<sequence length="291" mass="32300">MKSSYKLAIWLLAGLLFQTGIYFYLDRVLFAPATSFQVSAVTEAHAVIDGQTYYSRNKRYMAVVKDAAVEIYATSPKSLLRSIPLNQQKVSYFKWLEDRDLALMAVYNDTAKDAAKVVLTQINPHADGHQLSTTVDKLPAGSKITDVAYSTATNVIYMQVLVASGPDQYRVYRTDANQDLTRVYLSGSRIGRIGVLFDHDSLIYDNLAEGIVYVRNGDGSWRVISPYGAKYNLVGVDGKNNIYLAKVNTQGLAETVLKGKLKVGFELDRTLTKPTDVRFLTMDGVEAPAKK</sequence>
<dbReference type="EMBL" id="SLUI01000004">
    <property type="protein sequence ID" value="TCL38262.1"/>
    <property type="molecule type" value="Genomic_DNA"/>
</dbReference>
<dbReference type="SUPFAM" id="SSF82171">
    <property type="entry name" value="DPP6 N-terminal domain-like"/>
    <property type="match status" value="1"/>
</dbReference>